<comment type="caution">
    <text evidence="1">The sequence shown here is derived from an EMBL/GenBank/DDBJ whole genome shotgun (WGS) entry which is preliminary data.</text>
</comment>
<dbReference type="InParanoid" id="A0A409XC30"/>
<gene>
    <name evidence="1" type="ORF">CVT25_002007</name>
</gene>
<reference evidence="1 2" key="1">
    <citation type="journal article" date="2018" name="Evol. Lett.">
        <title>Horizontal gene cluster transfer increased hallucinogenic mushroom diversity.</title>
        <authorList>
            <person name="Reynolds H.T."/>
            <person name="Vijayakumar V."/>
            <person name="Gluck-Thaler E."/>
            <person name="Korotkin H.B."/>
            <person name="Matheny P.B."/>
            <person name="Slot J.C."/>
        </authorList>
    </citation>
    <scope>NUCLEOTIDE SEQUENCE [LARGE SCALE GENOMIC DNA]</scope>
    <source>
        <strain evidence="1 2">2631</strain>
    </source>
</reference>
<evidence type="ECO:0000313" key="2">
    <source>
        <dbReference type="Proteomes" id="UP000283269"/>
    </source>
</evidence>
<organism evidence="1 2">
    <name type="scientific">Psilocybe cyanescens</name>
    <dbReference type="NCBI Taxonomy" id="93625"/>
    <lineage>
        <taxon>Eukaryota</taxon>
        <taxon>Fungi</taxon>
        <taxon>Dikarya</taxon>
        <taxon>Basidiomycota</taxon>
        <taxon>Agaricomycotina</taxon>
        <taxon>Agaricomycetes</taxon>
        <taxon>Agaricomycetidae</taxon>
        <taxon>Agaricales</taxon>
        <taxon>Agaricineae</taxon>
        <taxon>Strophariaceae</taxon>
        <taxon>Psilocybe</taxon>
    </lineage>
</organism>
<sequence length="141" mass="15917">MLKSLINPEVQSTLVTDILSLSQDQVHNNKEQVEDFMAQKKHSATPLPEALEACFIKSFDQLLDVTVLLHIAISGITYLTSWKHLAHIGYIMQVDFEDNDDSCTVTYVAAWKYKPADVHADPFASFPLLQVQLWSQKLGDL</sequence>
<evidence type="ECO:0000313" key="1">
    <source>
        <dbReference type="EMBL" id="PPQ88349.1"/>
    </source>
</evidence>
<keyword evidence="2" id="KW-1185">Reference proteome</keyword>
<accession>A0A409XC30</accession>
<proteinExistence type="predicted"/>
<name>A0A409XC30_PSICY</name>
<dbReference type="AlphaFoldDB" id="A0A409XC30"/>
<dbReference type="EMBL" id="NHYD01002093">
    <property type="protein sequence ID" value="PPQ88349.1"/>
    <property type="molecule type" value="Genomic_DNA"/>
</dbReference>
<dbReference type="Proteomes" id="UP000283269">
    <property type="component" value="Unassembled WGS sequence"/>
</dbReference>
<protein>
    <submittedName>
        <fullName evidence="1">Uncharacterized protein</fullName>
    </submittedName>
</protein>
<feature type="non-terminal residue" evidence="1">
    <location>
        <position position="141"/>
    </location>
</feature>